<sequence>MEKNPIEVSEVGSGDGVVSLGQQDLVASGISAVCESCEETSKPRLAPLISDDTRWIWVIVEHLFAQIHQMIRQSNEKKASDPRVTEILLSEITSDLLKHHSVGQKAQIRLEEMSSSGISLSGIAEGLEMKMLGPLVCQILLATTNGMLKAKRNGMPILTSTEKVILRALTSQVVIVMCKNAGTWVAYRKSGNHPQLNFSGESIRNDVEKKVAVLLQLHFREGNKTQHLSLHAKGILKTLQRASKNKVSIQSAEQELPPMDSRTCPDPQAGVQSPKAGVQPTKAGVQQPKAVVQLREAYGEAEIQQGEPEVQQGEAEIQQGEDEVSKVGSGDGVVSLGQQDLVASGISAVCESCEETSKPRLASPISDDTRWIWVIVEHLFAQIHQMIRQSNEKKASDPRVTEILLSEITSDLLKHHSVGQKAQIRLDEMSSSGISLSGIAEGLEMKMLGPLVCQILFATTNGMLKAKRNGMPIFTSTEKVILRALSRQVVIVMCKNAGTWVAYRWSCCRPQLNLFEESINNDVEKKVAVLLQLHIREDNKTQHPSLHAKGILKTAQRASKNKVSIQSAEQELPPMDSRTCPDPQAGVQSPEAGVQPPKAGVQQPKAVVQLREAYGEAEVQQGEAEIQQGEPKVQQGEDEVSEVGSGDGVVSLGQQDLVASGISAVCESCEETSKPRLAPPISDDTRWIWVIVEHLFAQIHQMIRQSNEKKASDPRVTEILLSEITSDLLKHHSVGQKAQIRLEEMSSSGISLSGIAEGLEMKMLGPLVCQILFATTNGMLKAKRNGMPIFTSTEKVILRALSRQVVKVLCKNAGTWVAYRKSCCHPQLNLFEESIKNDVEKKVAVLLQLHFREGNKTQHPSLHAKGLLKTLQRASKNKVSIQSAEQELPPMDSRTCPDPQAFSKVGVQPPKAGVQPHDADVQQGEAEVQQGEAEVQQGEAELQQRQAELQQRQAEVQQSQAELHQRQAEFQQRQAEFQQRQAEFQQRQAEFQQRRAEFQQRRAEFQQRRAEFQQSQAEFQQRQTEFQQSQAEFQQSQAEFQQSQAEFQRSQAEFQQSQTGFQQSQAEVSEVGSGKDLLALGISAEPVSCEATSNVGQLQLEDLKDVEDPTQMVDVHNGAISAMSLVDDEEAEDVEPLIARIQPSKPEVQPPKAQDKPPKAEIEPPKAKVQPPKPEVQPPKPEVHPPKAEVHPPKAEVHPPKAEIEPPKAEVHPPKAEVQPPKAEVQPPKAEVHPPKAEVQPPKAEVHPPKAEVHPPKAEVHPPKAEIEPPKAEVHPPKAEVHPPKAEVQPPK</sequence>
<feature type="non-terminal residue" evidence="3">
    <location>
        <position position="1292"/>
    </location>
</feature>
<reference evidence="3 4" key="1">
    <citation type="submission" date="2024-06" db="EMBL/GenBank/DDBJ databases">
        <authorList>
            <person name="Pan Q."/>
            <person name="Wen M."/>
            <person name="Jouanno E."/>
            <person name="Zahm M."/>
            <person name="Klopp C."/>
            <person name="Cabau C."/>
            <person name="Louis A."/>
            <person name="Berthelot C."/>
            <person name="Parey E."/>
            <person name="Roest Crollius H."/>
            <person name="Montfort J."/>
            <person name="Robinson-Rechavi M."/>
            <person name="Bouchez O."/>
            <person name="Lampietro C."/>
            <person name="Lopez Roques C."/>
            <person name="Donnadieu C."/>
            <person name="Postlethwait J."/>
            <person name="Bobe J."/>
            <person name="Verreycken H."/>
            <person name="Guiguen Y."/>
        </authorList>
    </citation>
    <scope>NUCLEOTIDE SEQUENCE [LARGE SCALE GENOMIC DNA]</scope>
    <source>
        <strain evidence="3">Up_M1</strain>
        <tissue evidence="3">Testis</tissue>
    </source>
</reference>
<feature type="compositionally biased region" description="Acidic residues" evidence="2">
    <location>
        <begin position="1126"/>
        <end position="1135"/>
    </location>
</feature>
<feature type="region of interest" description="Disordered" evidence="2">
    <location>
        <begin position="957"/>
        <end position="1048"/>
    </location>
</feature>
<comment type="caution">
    <text evidence="3">The sequence shown here is derived from an EMBL/GenBank/DDBJ whole genome shotgun (WGS) entry which is preliminary data.</text>
</comment>
<feature type="compositionally biased region" description="Basic and acidic residues" evidence="2">
    <location>
        <begin position="1181"/>
        <end position="1215"/>
    </location>
</feature>
<evidence type="ECO:0000256" key="2">
    <source>
        <dbReference type="SAM" id="MobiDB-lite"/>
    </source>
</evidence>
<name>A0ABD0Y056_UMBPY</name>
<dbReference type="PANTHER" id="PTHR32083:SF48">
    <property type="entry name" value="TRANS-GOLGI NETWORK-LOCALIZED SYP41-INTERACTING PROTEIN 1"/>
    <property type="match status" value="1"/>
</dbReference>
<feature type="region of interest" description="Disordered" evidence="2">
    <location>
        <begin position="883"/>
        <end position="926"/>
    </location>
</feature>
<gene>
    <name evidence="3" type="ORF">UPYG_G00024580</name>
</gene>
<feature type="compositionally biased region" description="Basic and acidic residues" evidence="2">
    <location>
        <begin position="1153"/>
        <end position="1166"/>
    </location>
</feature>
<organism evidence="3 4">
    <name type="scientific">Umbra pygmaea</name>
    <name type="common">Eastern mudminnow</name>
    <dbReference type="NCBI Taxonomy" id="75934"/>
    <lineage>
        <taxon>Eukaryota</taxon>
        <taxon>Metazoa</taxon>
        <taxon>Chordata</taxon>
        <taxon>Craniata</taxon>
        <taxon>Vertebrata</taxon>
        <taxon>Euteleostomi</taxon>
        <taxon>Actinopterygii</taxon>
        <taxon>Neopterygii</taxon>
        <taxon>Teleostei</taxon>
        <taxon>Protacanthopterygii</taxon>
        <taxon>Esociformes</taxon>
        <taxon>Umbridae</taxon>
        <taxon>Umbra</taxon>
    </lineage>
</organism>
<dbReference type="PANTHER" id="PTHR32083">
    <property type="entry name" value="CILIA AND FLAGELLA-ASSOCIATED PROTEIN 58-RELATED"/>
    <property type="match status" value="1"/>
</dbReference>
<feature type="compositionally biased region" description="Polar residues" evidence="2">
    <location>
        <begin position="558"/>
        <end position="569"/>
    </location>
</feature>
<evidence type="ECO:0000313" key="3">
    <source>
        <dbReference type="EMBL" id="KAL1022280.1"/>
    </source>
</evidence>
<feature type="compositionally biased region" description="Basic and acidic residues" evidence="2">
    <location>
        <begin position="992"/>
        <end position="1011"/>
    </location>
</feature>
<feature type="compositionally biased region" description="Low complexity" evidence="2">
    <location>
        <begin position="1012"/>
        <end position="1048"/>
    </location>
</feature>
<feature type="compositionally biased region" description="Low complexity" evidence="2">
    <location>
        <begin position="957"/>
        <end position="991"/>
    </location>
</feature>
<dbReference type="Proteomes" id="UP001557470">
    <property type="component" value="Unassembled WGS sequence"/>
</dbReference>
<proteinExistence type="predicted"/>
<dbReference type="EMBL" id="JAGEUA010000001">
    <property type="protein sequence ID" value="KAL1022280.1"/>
    <property type="molecule type" value="Genomic_DNA"/>
</dbReference>
<feature type="compositionally biased region" description="Basic and acidic residues" evidence="2">
    <location>
        <begin position="1244"/>
        <end position="1285"/>
    </location>
</feature>
<dbReference type="Gene3D" id="1.10.287.2610">
    <property type="match status" value="1"/>
</dbReference>
<keyword evidence="4" id="KW-1185">Reference proteome</keyword>
<feature type="region of interest" description="Disordered" evidence="2">
    <location>
        <begin position="558"/>
        <end position="600"/>
    </location>
</feature>
<evidence type="ECO:0000256" key="1">
    <source>
        <dbReference type="ARBA" id="ARBA00023054"/>
    </source>
</evidence>
<keyword evidence="1" id="KW-0175">Coiled coil</keyword>
<evidence type="ECO:0000313" key="4">
    <source>
        <dbReference type="Proteomes" id="UP001557470"/>
    </source>
</evidence>
<feature type="compositionally biased region" description="Pro residues" evidence="2">
    <location>
        <begin position="1171"/>
        <end position="1180"/>
    </location>
</feature>
<accession>A0ABD0Y056</accession>
<protein>
    <submittedName>
        <fullName evidence="3">Uncharacterized protein</fullName>
    </submittedName>
</protein>
<feature type="region of interest" description="Disordered" evidence="2">
    <location>
        <begin position="1124"/>
        <end position="1292"/>
    </location>
</feature>